<name>A0A4Q9MZ84_9APHY</name>
<feature type="region of interest" description="Disordered" evidence="1">
    <location>
        <begin position="331"/>
        <end position="356"/>
    </location>
</feature>
<feature type="compositionally biased region" description="Polar residues" evidence="1">
    <location>
        <begin position="139"/>
        <end position="149"/>
    </location>
</feature>
<organism evidence="2">
    <name type="scientific">Dichomitus squalens</name>
    <dbReference type="NCBI Taxonomy" id="114155"/>
    <lineage>
        <taxon>Eukaryota</taxon>
        <taxon>Fungi</taxon>
        <taxon>Dikarya</taxon>
        <taxon>Basidiomycota</taxon>
        <taxon>Agaricomycotina</taxon>
        <taxon>Agaricomycetes</taxon>
        <taxon>Polyporales</taxon>
        <taxon>Polyporaceae</taxon>
        <taxon>Dichomitus</taxon>
    </lineage>
</organism>
<feature type="region of interest" description="Disordered" evidence="1">
    <location>
        <begin position="132"/>
        <end position="199"/>
    </location>
</feature>
<dbReference type="EMBL" id="ML143398">
    <property type="protein sequence ID" value="TBU31666.1"/>
    <property type="molecule type" value="Genomic_DNA"/>
</dbReference>
<reference evidence="2" key="1">
    <citation type="submission" date="2019-01" db="EMBL/GenBank/DDBJ databases">
        <title>Draft genome sequences of three monokaryotic isolates of the white-rot basidiomycete fungus Dichomitus squalens.</title>
        <authorList>
            <consortium name="DOE Joint Genome Institute"/>
            <person name="Lopez S.C."/>
            <person name="Andreopoulos B."/>
            <person name="Pangilinan J."/>
            <person name="Lipzen A."/>
            <person name="Riley R."/>
            <person name="Ahrendt S."/>
            <person name="Ng V."/>
            <person name="Barry K."/>
            <person name="Daum C."/>
            <person name="Grigoriev I.V."/>
            <person name="Hilden K.S."/>
            <person name="Makela M.R."/>
            <person name="de Vries R.P."/>
        </authorList>
    </citation>
    <scope>NUCLEOTIDE SEQUENCE [LARGE SCALE GENOMIC DNA]</scope>
    <source>
        <strain evidence="2">OM18370.1</strain>
    </source>
</reference>
<feature type="compositionally biased region" description="Acidic residues" evidence="1">
    <location>
        <begin position="277"/>
        <end position="287"/>
    </location>
</feature>
<feature type="region of interest" description="Disordered" evidence="1">
    <location>
        <begin position="256"/>
        <end position="287"/>
    </location>
</feature>
<evidence type="ECO:0000256" key="1">
    <source>
        <dbReference type="SAM" id="MobiDB-lite"/>
    </source>
</evidence>
<gene>
    <name evidence="2" type="ORF">BD311DRAFT_786374</name>
</gene>
<accession>A0A4Q9MZ84</accession>
<proteinExistence type="predicted"/>
<feature type="compositionally biased region" description="Polar residues" evidence="1">
    <location>
        <begin position="336"/>
        <end position="350"/>
    </location>
</feature>
<dbReference type="AlphaFoldDB" id="A0A4Q9MZ84"/>
<protein>
    <submittedName>
        <fullName evidence="2">Uncharacterized protein</fullName>
    </submittedName>
</protein>
<sequence>MFVKPNDALNTIVEKVVIKSFVIWYDNSSPTRNKEQAIKMMFEASEFIEEHKDSISQQEFSRLAKMTDRIREKSQETKTRWRDLVKHPISTYNHARNLRVMSNELRLDALSASAVGRLSQAERAKLLERRAAEACGTEQAKSSHNTQSPRAHPNPATIAPAGGAVLTADSLHPGSPQAIESRQVPAAGQAGAPLRISTPNGHVEFPDNIGMMTATYYQGYSVFKVIPDTQNPAQASKQKTLRRSVSIYSVTQTKRVVTSNRSERRHTTKSHTSVNESENETEGTNDDVILDQQTAPEELEVVKLTDEEAEAFEDALEDFFDASDEFTVQGFDETSDTLTVDEQADTSDCTCSPGPQ</sequence>
<evidence type="ECO:0000313" key="2">
    <source>
        <dbReference type="EMBL" id="TBU31666.1"/>
    </source>
</evidence>
<dbReference type="Proteomes" id="UP000292957">
    <property type="component" value="Unassembled WGS sequence"/>
</dbReference>